<gene>
    <name evidence="1" type="ORF">HJC23_004112</name>
</gene>
<evidence type="ECO:0000313" key="1">
    <source>
        <dbReference type="EMBL" id="KAL3784349.1"/>
    </source>
</evidence>
<sequence length="262" mass="30364">MTENTVFENVDLLAHILQYALSDIRDVPSIVRTSKRWEMVINNYGESSCRIWRCICMSSDPDLARIHDLCSESARHVAEAGGAWKALLRNRITSLFRPFGVNRMLQKNLETVFRDDGIVAFSNCCSNCTDSYQDVPGFLIRERGIKFFKLFLNGMFYDNHFLDGVFVVYTDLNYLLDHWDSECDIIRRWCAVLGLTEGYYSIRKPKSDMECIFVEFGSVLELEEEGIVFHKEVQEEPPADWMDWVHSFDSFGYDLIESGGYC</sequence>
<evidence type="ECO:0008006" key="3">
    <source>
        <dbReference type="Google" id="ProtNLM"/>
    </source>
</evidence>
<protein>
    <recommendedName>
        <fullName evidence="3">F-box domain-containing protein</fullName>
    </recommendedName>
</protein>
<accession>A0ABD3P9F5</accession>
<evidence type="ECO:0000313" key="2">
    <source>
        <dbReference type="Proteomes" id="UP001516023"/>
    </source>
</evidence>
<dbReference type="Proteomes" id="UP001516023">
    <property type="component" value="Unassembled WGS sequence"/>
</dbReference>
<dbReference type="AlphaFoldDB" id="A0ABD3P9F5"/>
<keyword evidence="2" id="KW-1185">Reference proteome</keyword>
<organism evidence="1 2">
    <name type="scientific">Cyclotella cryptica</name>
    <dbReference type="NCBI Taxonomy" id="29204"/>
    <lineage>
        <taxon>Eukaryota</taxon>
        <taxon>Sar</taxon>
        <taxon>Stramenopiles</taxon>
        <taxon>Ochrophyta</taxon>
        <taxon>Bacillariophyta</taxon>
        <taxon>Coscinodiscophyceae</taxon>
        <taxon>Thalassiosirophycidae</taxon>
        <taxon>Stephanodiscales</taxon>
        <taxon>Stephanodiscaceae</taxon>
        <taxon>Cyclotella</taxon>
    </lineage>
</organism>
<name>A0ABD3P9F5_9STRA</name>
<reference evidence="1 2" key="1">
    <citation type="journal article" date="2020" name="G3 (Bethesda)">
        <title>Improved Reference Genome for Cyclotella cryptica CCMP332, a Model for Cell Wall Morphogenesis, Salinity Adaptation, and Lipid Production in Diatoms (Bacillariophyta).</title>
        <authorList>
            <person name="Roberts W.R."/>
            <person name="Downey K.M."/>
            <person name="Ruck E.C."/>
            <person name="Traller J.C."/>
            <person name="Alverson A.J."/>
        </authorList>
    </citation>
    <scope>NUCLEOTIDE SEQUENCE [LARGE SCALE GENOMIC DNA]</scope>
    <source>
        <strain evidence="1 2">CCMP332</strain>
    </source>
</reference>
<dbReference type="EMBL" id="JABMIG020000238">
    <property type="protein sequence ID" value="KAL3784349.1"/>
    <property type="molecule type" value="Genomic_DNA"/>
</dbReference>
<proteinExistence type="predicted"/>
<comment type="caution">
    <text evidence="1">The sequence shown here is derived from an EMBL/GenBank/DDBJ whole genome shotgun (WGS) entry which is preliminary data.</text>
</comment>